<keyword evidence="2" id="KW-0732">Signal</keyword>
<feature type="signal peptide" evidence="2">
    <location>
        <begin position="1"/>
        <end position="23"/>
    </location>
</feature>
<feature type="transmembrane region" description="Helical" evidence="1">
    <location>
        <begin position="55"/>
        <end position="76"/>
    </location>
</feature>
<name>A0A8A0RJ70_9FIRM</name>
<evidence type="ECO:0000256" key="1">
    <source>
        <dbReference type="SAM" id="Phobius"/>
    </source>
</evidence>
<protein>
    <recommendedName>
        <fullName evidence="5">TrbC/VIRB2 family protein</fullName>
    </recommendedName>
</protein>
<dbReference type="Proteomes" id="UP000662904">
    <property type="component" value="Chromosome"/>
</dbReference>
<keyword evidence="1" id="KW-0812">Transmembrane</keyword>
<reference evidence="3" key="1">
    <citation type="submission" date="2020-07" db="EMBL/GenBank/DDBJ databases">
        <title>Koleobacter methoxysyntrophicus gen. nov., sp. nov., a novel anaerobic bacterium isolated from deep subsurface oil field and proposal of Koleobacterales ord. nov. in the phylum Firmicutes.</title>
        <authorList>
            <person name="Sakamoto S."/>
            <person name="Tamaki H."/>
        </authorList>
    </citation>
    <scope>NUCLEOTIDE SEQUENCE</scope>
    <source>
        <strain evidence="3">NRmbB1</strain>
    </source>
</reference>
<accession>A0A8A0RJ70</accession>
<feature type="chain" id="PRO_5034761655" description="TrbC/VIRB2 family protein" evidence="2">
    <location>
        <begin position="24"/>
        <end position="115"/>
    </location>
</feature>
<dbReference type="AlphaFoldDB" id="A0A8A0RJ70"/>
<evidence type="ECO:0000313" key="4">
    <source>
        <dbReference type="Proteomes" id="UP000662904"/>
    </source>
</evidence>
<evidence type="ECO:0000313" key="3">
    <source>
        <dbReference type="EMBL" id="QSQ07688.1"/>
    </source>
</evidence>
<evidence type="ECO:0000256" key="2">
    <source>
        <dbReference type="SAM" id="SignalP"/>
    </source>
</evidence>
<dbReference type="RefSeq" id="WP_206707945.1">
    <property type="nucleotide sequence ID" value="NZ_CP059066.1"/>
</dbReference>
<keyword evidence="4" id="KW-1185">Reference proteome</keyword>
<dbReference type="EMBL" id="CP059066">
    <property type="protein sequence ID" value="QSQ07688.1"/>
    <property type="molecule type" value="Genomic_DNA"/>
</dbReference>
<dbReference type="KEGG" id="kme:H0A61_00004"/>
<gene>
    <name evidence="3" type="ORF">H0A61_00004</name>
</gene>
<feature type="transmembrane region" description="Helical" evidence="1">
    <location>
        <begin position="88"/>
        <end position="114"/>
    </location>
</feature>
<organism evidence="3 4">
    <name type="scientific">Koleobacter methoxysyntrophicus</name>
    <dbReference type="NCBI Taxonomy" id="2751313"/>
    <lineage>
        <taxon>Bacteria</taxon>
        <taxon>Bacillati</taxon>
        <taxon>Bacillota</taxon>
        <taxon>Clostridia</taxon>
        <taxon>Koleobacterales</taxon>
        <taxon>Koleobacteraceae</taxon>
        <taxon>Koleobacter</taxon>
    </lineage>
</organism>
<sequence length="115" mass="12390">MKKLLTVVLCLTLLFVSVGSVLADNDSLLDKIKDQDIVKEADKVSANIVSTVRQLALILAVVFGVLLAISLWSSGGDGRALAEMKGRLLVFVLSLFVLLRTEVVVGWIAGLFGYK</sequence>
<keyword evidence="1" id="KW-0472">Membrane</keyword>
<evidence type="ECO:0008006" key="5">
    <source>
        <dbReference type="Google" id="ProtNLM"/>
    </source>
</evidence>
<proteinExistence type="predicted"/>
<keyword evidence="1" id="KW-1133">Transmembrane helix</keyword>